<keyword evidence="3" id="KW-1185">Reference proteome</keyword>
<dbReference type="AlphaFoldDB" id="A0A543J0S4"/>
<accession>A0A543J0S4</accession>
<name>A0A543J0S4_9ACTN</name>
<comment type="caution">
    <text evidence="2">The sequence shown here is derived from an EMBL/GenBank/DDBJ whole genome shotgun (WGS) entry which is preliminary data.</text>
</comment>
<proteinExistence type="predicted"/>
<reference evidence="2 3" key="1">
    <citation type="submission" date="2019-06" db="EMBL/GenBank/DDBJ databases">
        <title>Sequencing the genomes of 1000 actinobacteria strains.</title>
        <authorList>
            <person name="Klenk H.-P."/>
        </authorList>
    </citation>
    <scope>NUCLEOTIDE SEQUENCE [LARGE SCALE GENOMIC DNA]</scope>
    <source>
        <strain evidence="2 3">DSM 43186</strain>
    </source>
</reference>
<dbReference type="EMBL" id="VFPQ01000001">
    <property type="protein sequence ID" value="TQM76422.1"/>
    <property type="molecule type" value="Genomic_DNA"/>
</dbReference>
<protein>
    <submittedName>
        <fullName evidence="2">Uncharacterized protein</fullName>
    </submittedName>
</protein>
<feature type="region of interest" description="Disordered" evidence="1">
    <location>
        <begin position="1"/>
        <end position="32"/>
    </location>
</feature>
<evidence type="ECO:0000313" key="3">
    <source>
        <dbReference type="Proteomes" id="UP000319213"/>
    </source>
</evidence>
<gene>
    <name evidence="2" type="ORF">FHX40_3156</name>
</gene>
<sequence>MEHFSGSDHPTVYHGSGENGSPATPLPVAGSVETQVSEHVRALLGTPRMFALVRDDDEDGAEVVAYGLSLPGGDAATIGVRRPTFGYWTSAQSAARRLRSELIWLEGDGRLSTS</sequence>
<organism evidence="2 3">
    <name type="scientific">Thermopolyspora flexuosa</name>
    <dbReference type="NCBI Taxonomy" id="103836"/>
    <lineage>
        <taxon>Bacteria</taxon>
        <taxon>Bacillati</taxon>
        <taxon>Actinomycetota</taxon>
        <taxon>Actinomycetes</taxon>
        <taxon>Streptosporangiales</taxon>
        <taxon>Streptosporangiaceae</taxon>
        <taxon>Thermopolyspora</taxon>
    </lineage>
</organism>
<dbReference type="Proteomes" id="UP000319213">
    <property type="component" value="Unassembled WGS sequence"/>
</dbReference>
<evidence type="ECO:0000313" key="2">
    <source>
        <dbReference type="EMBL" id="TQM76422.1"/>
    </source>
</evidence>
<evidence type="ECO:0000256" key="1">
    <source>
        <dbReference type="SAM" id="MobiDB-lite"/>
    </source>
</evidence>